<reference evidence="1" key="1">
    <citation type="submission" date="2021-06" db="EMBL/GenBank/DDBJ databases">
        <authorList>
            <person name="Kallberg Y."/>
            <person name="Tangrot J."/>
            <person name="Rosling A."/>
        </authorList>
    </citation>
    <scope>NUCLEOTIDE SEQUENCE</scope>
    <source>
        <strain evidence="1">MA461A</strain>
    </source>
</reference>
<organism evidence="1 2">
    <name type="scientific">Racocetra persica</name>
    <dbReference type="NCBI Taxonomy" id="160502"/>
    <lineage>
        <taxon>Eukaryota</taxon>
        <taxon>Fungi</taxon>
        <taxon>Fungi incertae sedis</taxon>
        <taxon>Mucoromycota</taxon>
        <taxon>Glomeromycotina</taxon>
        <taxon>Glomeromycetes</taxon>
        <taxon>Diversisporales</taxon>
        <taxon>Gigasporaceae</taxon>
        <taxon>Racocetra</taxon>
    </lineage>
</organism>
<comment type="caution">
    <text evidence="1">The sequence shown here is derived from an EMBL/GenBank/DDBJ whole genome shotgun (WGS) entry which is preliminary data.</text>
</comment>
<gene>
    <name evidence="1" type="ORF">RPERSI_LOCUS12845</name>
</gene>
<sequence length="90" mass="10757">DNFFNIYEKEMIEKVEIYSTNRSNDDEELYINLWKDKYSLAIYLTSIEEIFTTRKEENSDTISKNDIKELVQVETLNEEQKKSYLSSKAV</sequence>
<dbReference type="EMBL" id="CAJVQC010027873">
    <property type="protein sequence ID" value="CAG8737853.1"/>
    <property type="molecule type" value="Genomic_DNA"/>
</dbReference>
<dbReference type="Proteomes" id="UP000789920">
    <property type="component" value="Unassembled WGS sequence"/>
</dbReference>
<proteinExistence type="predicted"/>
<evidence type="ECO:0000313" key="2">
    <source>
        <dbReference type="Proteomes" id="UP000789920"/>
    </source>
</evidence>
<keyword evidence="2" id="KW-1185">Reference proteome</keyword>
<accession>A0ACA9QB33</accession>
<evidence type="ECO:0000313" key="1">
    <source>
        <dbReference type="EMBL" id="CAG8737853.1"/>
    </source>
</evidence>
<feature type="non-terminal residue" evidence="1">
    <location>
        <position position="1"/>
    </location>
</feature>
<name>A0ACA9QB33_9GLOM</name>
<protein>
    <submittedName>
        <fullName evidence="1">13716_t:CDS:1</fullName>
    </submittedName>
</protein>